<feature type="domain" description="Formyl transferase N-terminal" evidence="4">
    <location>
        <begin position="2"/>
        <end position="80"/>
    </location>
</feature>
<dbReference type="EMBL" id="CP001817">
    <property type="protein sequence ID" value="AEH39890.1"/>
    <property type="molecule type" value="Genomic_DNA"/>
</dbReference>
<evidence type="ECO:0000259" key="4">
    <source>
        <dbReference type="Pfam" id="PF00551"/>
    </source>
</evidence>
<dbReference type="InterPro" id="IPR002376">
    <property type="entry name" value="Formyl_transf_N"/>
</dbReference>
<dbReference type="Proteomes" id="UP000006811">
    <property type="component" value="Chromosome"/>
</dbReference>
<comment type="similarity">
    <text evidence="1">Belongs to the Fmt family.</text>
</comment>
<dbReference type="SUPFAM" id="SSF53328">
    <property type="entry name" value="Formyltransferase"/>
    <property type="match status" value="1"/>
</dbReference>
<feature type="domain" description="Formyl transferase C-terminal" evidence="5">
    <location>
        <begin position="116"/>
        <end position="215"/>
    </location>
</feature>
<dbReference type="InterPro" id="IPR036477">
    <property type="entry name" value="Formyl_transf_N_sf"/>
</dbReference>
<dbReference type="PANTHER" id="PTHR11138:SF5">
    <property type="entry name" value="METHIONYL-TRNA FORMYLTRANSFERASE, MITOCHONDRIAL"/>
    <property type="match status" value="1"/>
</dbReference>
<proteinExistence type="inferred from homology"/>
<dbReference type="PANTHER" id="PTHR11138">
    <property type="entry name" value="METHIONYL-TRNA FORMYLTRANSFERASE"/>
    <property type="match status" value="1"/>
</dbReference>
<keyword evidence="2 6" id="KW-0808">Transferase</keyword>
<protein>
    <submittedName>
        <fullName evidence="6">Methionyl-tRNA formyltransferase</fullName>
    </submittedName>
</protein>
<dbReference type="InterPro" id="IPR005793">
    <property type="entry name" value="Formyl_trans_C"/>
</dbReference>
<dbReference type="GO" id="GO:0004479">
    <property type="term" value="F:methionyl-tRNA formyltransferase activity"/>
    <property type="evidence" value="ECO:0007669"/>
    <property type="project" value="TreeGrafter"/>
</dbReference>
<sequence length="226" mass="25734">MIIPSSILKLFSKKAINIHASLLPRWRGAAPIQWAILSGDNNTGISIIQMNDQIDAGKILYSVSCPIHNSDTTKTIYKKLIPISINAMHHILIKIIKNNIINSYKQDIKKITYAPKIKKEQTRISWKKSAQYNERLIRALNPYPYCYFILKDKIIKIIQASVLLNDYKKNYRIGEIVCANQLGIQVYSKNKLLNIEVVQIAGGIPIHVSQLLHSKKSWFTPGTIIL</sequence>
<dbReference type="AlphaFoldDB" id="F7WZM3"/>
<keyword evidence="3" id="KW-0648">Protein biosynthesis</keyword>
<dbReference type="KEGG" id="baj:BCTU_325"/>
<dbReference type="InterPro" id="IPR001555">
    <property type="entry name" value="GART_AS"/>
</dbReference>
<dbReference type="Gene3D" id="3.40.50.12230">
    <property type="match status" value="1"/>
</dbReference>
<dbReference type="GO" id="GO:0005829">
    <property type="term" value="C:cytosol"/>
    <property type="evidence" value="ECO:0007669"/>
    <property type="project" value="TreeGrafter"/>
</dbReference>
<accession>F7WZM3</accession>
<dbReference type="Pfam" id="PF00551">
    <property type="entry name" value="Formyl_trans_N"/>
    <property type="match status" value="1"/>
</dbReference>
<organism evidence="6 7">
    <name type="scientific">Buchnera aphidicola</name>
    <name type="common">Cinara tujafilina</name>
    <dbReference type="NCBI Taxonomy" id="261317"/>
    <lineage>
        <taxon>Bacteria</taxon>
        <taxon>Pseudomonadati</taxon>
        <taxon>Pseudomonadota</taxon>
        <taxon>Gammaproteobacteria</taxon>
        <taxon>Enterobacterales</taxon>
        <taxon>Erwiniaceae</taxon>
        <taxon>Buchnera</taxon>
    </lineage>
</organism>
<evidence type="ECO:0000256" key="1">
    <source>
        <dbReference type="ARBA" id="ARBA00010699"/>
    </source>
</evidence>
<evidence type="ECO:0000256" key="2">
    <source>
        <dbReference type="ARBA" id="ARBA00022679"/>
    </source>
</evidence>
<dbReference type="eggNOG" id="COG0223">
    <property type="taxonomic scope" value="Bacteria"/>
</dbReference>
<evidence type="ECO:0000313" key="7">
    <source>
        <dbReference type="Proteomes" id="UP000006811"/>
    </source>
</evidence>
<name>F7WZM3_9GAMM</name>
<reference evidence="6 7" key="1">
    <citation type="journal article" date="2011" name="Appl. Environ. Microbiol.">
        <title>The genome of Buchnera aphidicola from the aphid Cinara tujafilina provides new clues about the evolutionary history of metabolic losses in bacterial endosymbionts.</title>
        <authorList>
            <person name="Lamelas A."/>
            <person name="Gosalbes M.J."/>
            <person name="Moya A."/>
            <person name="Latorre A."/>
        </authorList>
    </citation>
    <scope>NUCLEOTIDE SEQUENCE [LARGE SCALE GENOMIC DNA]</scope>
    <source>
        <strain evidence="7">Cinara tujafilina</strain>
    </source>
</reference>
<evidence type="ECO:0000313" key="6">
    <source>
        <dbReference type="EMBL" id="AEH39890.1"/>
    </source>
</evidence>
<keyword evidence="7" id="KW-1185">Reference proteome</keyword>
<gene>
    <name evidence="6" type="primary">fmt</name>
    <name evidence="6" type="ORF">BCTU_325</name>
</gene>
<evidence type="ECO:0000256" key="3">
    <source>
        <dbReference type="ARBA" id="ARBA00022917"/>
    </source>
</evidence>
<dbReference type="InterPro" id="IPR044135">
    <property type="entry name" value="Met-tRNA-FMT_C"/>
</dbReference>
<dbReference type="Pfam" id="PF02911">
    <property type="entry name" value="Formyl_trans_C"/>
    <property type="match status" value="1"/>
</dbReference>
<dbReference type="CDD" id="cd08704">
    <property type="entry name" value="Met_tRNA_FMT_C"/>
    <property type="match status" value="1"/>
</dbReference>
<evidence type="ECO:0000259" key="5">
    <source>
        <dbReference type="Pfam" id="PF02911"/>
    </source>
</evidence>
<dbReference type="STRING" id="261317.BCTU_325"/>
<dbReference type="SUPFAM" id="SSF50486">
    <property type="entry name" value="FMT C-terminal domain-like"/>
    <property type="match status" value="1"/>
</dbReference>
<dbReference type="PROSITE" id="PS00373">
    <property type="entry name" value="GART"/>
    <property type="match status" value="1"/>
</dbReference>
<dbReference type="InterPro" id="IPR011034">
    <property type="entry name" value="Formyl_transferase-like_C_sf"/>
</dbReference>
<dbReference type="HOGENOM" id="CLU_033347_1_2_6"/>